<protein>
    <recommendedName>
        <fullName evidence="1">TIR domain-containing protein</fullName>
    </recommendedName>
</protein>
<keyword evidence="3" id="KW-1185">Reference proteome</keyword>
<feature type="domain" description="TIR" evidence="1">
    <location>
        <begin position="2"/>
        <end position="72"/>
    </location>
</feature>
<dbReference type="Gene3D" id="3.40.50.10140">
    <property type="entry name" value="Toll/interleukin-1 receptor homology (TIR) domain"/>
    <property type="match status" value="1"/>
</dbReference>
<dbReference type="Pfam" id="PF01582">
    <property type="entry name" value="TIR"/>
    <property type="match status" value="1"/>
</dbReference>
<accession>H2Z5X3</accession>
<dbReference type="InParanoid" id="H2Z5X3"/>
<organism evidence="2 3">
    <name type="scientific">Ciona savignyi</name>
    <name type="common">Pacific transparent sea squirt</name>
    <dbReference type="NCBI Taxonomy" id="51511"/>
    <lineage>
        <taxon>Eukaryota</taxon>
        <taxon>Metazoa</taxon>
        <taxon>Chordata</taxon>
        <taxon>Tunicata</taxon>
        <taxon>Ascidiacea</taxon>
        <taxon>Phlebobranchia</taxon>
        <taxon>Cionidae</taxon>
        <taxon>Ciona</taxon>
    </lineage>
</organism>
<dbReference type="Proteomes" id="UP000007875">
    <property type="component" value="Unassembled WGS sequence"/>
</dbReference>
<evidence type="ECO:0000259" key="1">
    <source>
        <dbReference type="Pfam" id="PF01582"/>
    </source>
</evidence>
<sequence length="101" mass="11533">MIIILTEDYIKDRWARFEAEQGLINMMNSRTKLIFITTKGVNKAMRNSMNFPRGLSDALKVARTIKWKPSMDEKQFQAAVACALPNLQPRNSAEDTQLTTV</sequence>
<evidence type="ECO:0000313" key="3">
    <source>
        <dbReference type="Proteomes" id="UP000007875"/>
    </source>
</evidence>
<dbReference type="AlphaFoldDB" id="H2Z5X3"/>
<name>H2Z5X3_CIOSA</name>
<dbReference type="Ensembl" id="ENSCSAVT00000013134.1">
    <property type="protein sequence ID" value="ENSCSAVP00000012985.1"/>
    <property type="gene ID" value="ENSCSAVG00000007628.1"/>
</dbReference>
<reference evidence="2" key="2">
    <citation type="submission" date="2025-08" db="UniProtKB">
        <authorList>
            <consortium name="Ensembl"/>
        </authorList>
    </citation>
    <scope>IDENTIFICATION</scope>
</reference>
<reference evidence="3" key="1">
    <citation type="submission" date="2003-08" db="EMBL/GenBank/DDBJ databases">
        <authorList>
            <person name="Birren B."/>
            <person name="Nusbaum C."/>
            <person name="Abebe A."/>
            <person name="Abouelleil A."/>
            <person name="Adekoya E."/>
            <person name="Ait-zahra M."/>
            <person name="Allen N."/>
            <person name="Allen T."/>
            <person name="An P."/>
            <person name="Anderson M."/>
            <person name="Anderson S."/>
            <person name="Arachchi H."/>
            <person name="Armbruster J."/>
            <person name="Bachantsang P."/>
            <person name="Baldwin J."/>
            <person name="Barry A."/>
            <person name="Bayul T."/>
            <person name="Blitshsteyn B."/>
            <person name="Bloom T."/>
            <person name="Blye J."/>
            <person name="Boguslavskiy L."/>
            <person name="Borowsky M."/>
            <person name="Boukhgalter B."/>
            <person name="Brunache A."/>
            <person name="Butler J."/>
            <person name="Calixte N."/>
            <person name="Calvo S."/>
            <person name="Camarata J."/>
            <person name="Campo K."/>
            <person name="Chang J."/>
            <person name="Cheshatsang Y."/>
            <person name="Citroen M."/>
            <person name="Collymore A."/>
            <person name="Considine T."/>
            <person name="Cook A."/>
            <person name="Cooke P."/>
            <person name="Corum B."/>
            <person name="Cuomo C."/>
            <person name="David R."/>
            <person name="Dawoe T."/>
            <person name="Degray S."/>
            <person name="Dodge S."/>
            <person name="Dooley K."/>
            <person name="Dorje P."/>
            <person name="Dorjee K."/>
            <person name="Dorris L."/>
            <person name="Duffey N."/>
            <person name="Dupes A."/>
            <person name="Elkins T."/>
            <person name="Engels R."/>
            <person name="Erickson J."/>
            <person name="Farina A."/>
            <person name="Faro S."/>
            <person name="Ferreira P."/>
            <person name="Fischer H."/>
            <person name="Fitzgerald M."/>
            <person name="Foley K."/>
            <person name="Gage D."/>
            <person name="Galagan J."/>
            <person name="Gearin G."/>
            <person name="Gnerre S."/>
            <person name="Gnirke A."/>
            <person name="Goyette A."/>
            <person name="Graham J."/>
            <person name="Grandbois E."/>
            <person name="Gyaltsen K."/>
            <person name="Hafez N."/>
            <person name="Hagopian D."/>
            <person name="Hagos B."/>
            <person name="Hall J."/>
            <person name="Hatcher B."/>
            <person name="Heller A."/>
            <person name="Higgins H."/>
            <person name="Honan T."/>
            <person name="Horn A."/>
            <person name="Houde N."/>
            <person name="Hughes L."/>
            <person name="Hulme W."/>
            <person name="Husby E."/>
            <person name="Iliev I."/>
            <person name="Jaffe D."/>
            <person name="Jones C."/>
            <person name="Kamal M."/>
            <person name="Kamat A."/>
            <person name="Kamvysselis M."/>
            <person name="Karlsson E."/>
            <person name="Kells C."/>
            <person name="Kieu A."/>
            <person name="Kisner P."/>
            <person name="Kodira C."/>
            <person name="Kulbokas E."/>
            <person name="Labutti K."/>
            <person name="Lama D."/>
            <person name="Landers T."/>
            <person name="Leger J."/>
            <person name="Levine S."/>
            <person name="Lewis D."/>
            <person name="Lewis T."/>
            <person name="Lindblad-toh K."/>
            <person name="Liu X."/>
            <person name="Lokyitsang T."/>
            <person name="Lokyitsang Y."/>
            <person name="Lucien O."/>
            <person name="Lui A."/>
            <person name="Ma L.J."/>
            <person name="Mabbitt R."/>
            <person name="Macdonald J."/>
            <person name="Maclean C."/>
            <person name="Major J."/>
            <person name="Manning J."/>
            <person name="Marabella R."/>
            <person name="Maru K."/>
            <person name="Matthews C."/>
            <person name="Mauceli E."/>
            <person name="Mccarthy M."/>
            <person name="Mcdonough S."/>
            <person name="Mcghee T."/>
            <person name="Meldrim J."/>
            <person name="Meneus L."/>
            <person name="Mesirov J."/>
            <person name="Mihalev A."/>
            <person name="Mihova T."/>
            <person name="Mikkelsen T."/>
            <person name="Mlenga V."/>
            <person name="Moru K."/>
            <person name="Mozes J."/>
            <person name="Mulrain L."/>
            <person name="Munson G."/>
            <person name="Naylor J."/>
            <person name="Newes C."/>
            <person name="Nguyen C."/>
            <person name="Nguyen N."/>
            <person name="Nguyen T."/>
            <person name="Nicol R."/>
            <person name="Nielsen C."/>
            <person name="Nizzari M."/>
            <person name="Norbu C."/>
            <person name="Norbu N."/>
            <person name="O'donnell P."/>
            <person name="Okoawo O."/>
            <person name="O'leary S."/>
            <person name="Omotosho B."/>
            <person name="O'neill K."/>
            <person name="Osman S."/>
            <person name="Parker S."/>
            <person name="Perrin D."/>
            <person name="Phunkhang P."/>
            <person name="Piqani B."/>
            <person name="Purcell S."/>
            <person name="Rachupka T."/>
            <person name="Ramasamy U."/>
            <person name="Rameau R."/>
            <person name="Ray V."/>
            <person name="Raymond C."/>
            <person name="Retta R."/>
            <person name="Richardson S."/>
            <person name="Rise C."/>
            <person name="Rodriguez J."/>
            <person name="Rogers J."/>
            <person name="Rogov P."/>
            <person name="Rutman M."/>
            <person name="Schupbach R."/>
            <person name="Seaman C."/>
            <person name="Settipalli S."/>
            <person name="Sharpe T."/>
            <person name="Sheridan J."/>
            <person name="Sherpa N."/>
            <person name="Shi J."/>
            <person name="Smirnov S."/>
            <person name="Smith C."/>
            <person name="Sougnez C."/>
            <person name="Spencer B."/>
            <person name="Stalker J."/>
            <person name="Stange-thomann N."/>
            <person name="Stavropoulos S."/>
            <person name="Stetson K."/>
            <person name="Stone C."/>
            <person name="Stone S."/>
            <person name="Stubbs M."/>
            <person name="Talamas J."/>
            <person name="Tchuinga P."/>
            <person name="Tenzing P."/>
            <person name="Tesfaye S."/>
            <person name="Theodore J."/>
            <person name="Thoulutsang Y."/>
            <person name="Topham K."/>
            <person name="Towey S."/>
            <person name="Tsamla T."/>
            <person name="Tsomo N."/>
            <person name="Vallee D."/>
            <person name="Vassiliev H."/>
            <person name="Venkataraman V."/>
            <person name="Vinson J."/>
            <person name="Vo A."/>
            <person name="Wade C."/>
            <person name="Wang S."/>
            <person name="Wangchuk T."/>
            <person name="Wangdi T."/>
            <person name="Whittaker C."/>
            <person name="Wilkinson J."/>
            <person name="Wu Y."/>
            <person name="Wyman D."/>
            <person name="Yadav S."/>
            <person name="Yang S."/>
            <person name="Yang X."/>
            <person name="Yeager S."/>
            <person name="Yee E."/>
            <person name="Young G."/>
            <person name="Zainoun J."/>
            <person name="Zembeck L."/>
            <person name="Zimmer A."/>
            <person name="Zody M."/>
            <person name="Lander E."/>
        </authorList>
    </citation>
    <scope>NUCLEOTIDE SEQUENCE [LARGE SCALE GENOMIC DNA]</scope>
</reference>
<dbReference type="SUPFAM" id="SSF52200">
    <property type="entry name" value="Toll/Interleukin receptor TIR domain"/>
    <property type="match status" value="1"/>
</dbReference>
<dbReference type="InterPro" id="IPR035897">
    <property type="entry name" value="Toll_tir_struct_dom_sf"/>
</dbReference>
<proteinExistence type="predicted"/>
<dbReference type="GO" id="GO:0007165">
    <property type="term" value="P:signal transduction"/>
    <property type="evidence" value="ECO:0007669"/>
    <property type="project" value="InterPro"/>
</dbReference>
<dbReference type="InterPro" id="IPR000157">
    <property type="entry name" value="TIR_dom"/>
</dbReference>
<evidence type="ECO:0000313" key="2">
    <source>
        <dbReference type="Ensembl" id="ENSCSAVP00000012985.1"/>
    </source>
</evidence>
<reference evidence="2" key="3">
    <citation type="submission" date="2025-09" db="UniProtKB">
        <authorList>
            <consortium name="Ensembl"/>
        </authorList>
    </citation>
    <scope>IDENTIFICATION</scope>
</reference>
<dbReference type="HOGENOM" id="CLU_2290676_0_0_1"/>